<proteinExistence type="predicted"/>
<dbReference type="GO" id="GO:0031417">
    <property type="term" value="C:NatC complex"/>
    <property type="evidence" value="ECO:0007669"/>
    <property type="project" value="InterPro"/>
</dbReference>
<dbReference type="InterPro" id="IPR057982">
    <property type="entry name" value="TPR_NAA35"/>
</dbReference>
<dbReference type="EMBL" id="CAJPDT010000051">
    <property type="protein sequence ID" value="CAF9928953.1"/>
    <property type="molecule type" value="Genomic_DNA"/>
</dbReference>
<dbReference type="Pfam" id="PF25789">
    <property type="entry name" value="TPR_NAA35"/>
    <property type="match status" value="1"/>
</dbReference>
<gene>
    <name evidence="2" type="ORF">IMSHALPRED_007796</name>
</gene>
<dbReference type="Proteomes" id="UP000664534">
    <property type="component" value="Unassembled WGS sequence"/>
</dbReference>
<name>A0A8H3FQH2_9LECA</name>
<accession>A0A8H3FQH2</accession>
<sequence length="299" mass="34214">MRVLGTISLKQFLFDDLEELVLPADVLVDPANGEIEAPKDPRFQISKRMDAFVTKAADAEGIDTELRMYTKEEPIRDSSASNEEMWSFPLSSWAYYYKLRQMEWIVQMGFELDIYQIDELAGMYWYLQHLASTRLQHIERIRTFSTHRLKRIAKPTLKQKSSFRRSFSFLDFAMLEASATQSFAEGLSCTASTKLETNDQASSILDFADQALKTARKDWEAISKAKAETARCDGCEDWWRSSVKNVVRACITANIMIATSKKAMSNAASKDARDILEVEVVKSSELYHAWWIVPRISAK</sequence>
<dbReference type="PANTHER" id="PTHR21373">
    <property type="entry name" value="GLUCOSE REPRESSIBLE PROTEIN MAK10"/>
    <property type="match status" value="1"/>
</dbReference>
<dbReference type="InterPro" id="IPR007244">
    <property type="entry name" value="Naa35_N"/>
</dbReference>
<keyword evidence="3" id="KW-1185">Reference proteome</keyword>
<dbReference type="OrthoDB" id="269405at2759"/>
<protein>
    <recommendedName>
        <fullName evidence="1">NAA35-like TPR repeats domain-containing protein</fullName>
    </recommendedName>
</protein>
<evidence type="ECO:0000313" key="3">
    <source>
        <dbReference type="Proteomes" id="UP000664534"/>
    </source>
</evidence>
<dbReference type="PANTHER" id="PTHR21373:SF0">
    <property type="entry name" value="N-ALPHA-ACETYLTRANSFERASE 35, NATC AUXILIARY SUBUNIT"/>
    <property type="match status" value="1"/>
</dbReference>
<dbReference type="AlphaFoldDB" id="A0A8H3FQH2"/>
<feature type="domain" description="NAA35-like TPR repeats" evidence="1">
    <location>
        <begin position="52"/>
        <end position="187"/>
    </location>
</feature>
<organism evidence="2 3">
    <name type="scientific">Imshaugia aleurites</name>
    <dbReference type="NCBI Taxonomy" id="172621"/>
    <lineage>
        <taxon>Eukaryota</taxon>
        <taxon>Fungi</taxon>
        <taxon>Dikarya</taxon>
        <taxon>Ascomycota</taxon>
        <taxon>Pezizomycotina</taxon>
        <taxon>Lecanoromycetes</taxon>
        <taxon>OSLEUM clade</taxon>
        <taxon>Lecanoromycetidae</taxon>
        <taxon>Lecanorales</taxon>
        <taxon>Lecanorineae</taxon>
        <taxon>Parmeliaceae</taxon>
        <taxon>Imshaugia</taxon>
    </lineage>
</organism>
<evidence type="ECO:0000313" key="2">
    <source>
        <dbReference type="EMBL" id="CAF9928953.1"/>
    </source>
</evidence>
<comment type="caution">
    <text evidence="2">The sequence shown here is derived from an EMBL/GenBank/DDBJ whole genome shotgun (WGS) entry which is preliminary data.</text>
</comment>
<reference evidence="2" key="1">
    <citation type="submission" date="2021-03" db="EMBL/GenBank/DDBJ databases">
        <authorList>
            <person name="Tagirdzhanova G."/>
        </authorList>
    </citation>
    <scope>NUCLEOTIDE SEQUENCE</scope>
</reference>
<evidence type="ECO:0000259" key="1">
    <source>
        <dbReference type="Pfam" id="PF25789"/>
    </source>
</evidence>